<dbReference type="PANTHER" id="PTHR21064">
    <property type="entry name" value="AMINOGLYCOSIDE PHOSPHOTRANSFERASE DOMAIN-CONTAINING PROTEIN-RELATED"/>
    <property type="match status" value="1"/>
</dbReference>
<dbReference type="OrthoDB" id="526037at2"/>
<dbReference type="RefSeq" id="WP_006859989.1">
    <property type="nucleotide sequence ID" value="NZ_ACCL02000001.1"/>
</dbReference>
<dbReference type="Gene3D" id="3.90.1200.10">
    <property type="match status" value="1"/>
</dbReference>
<feature type="domain" description="Aminoglycoside phosphotransferase" evidence="1">
    <location>
        <begin position="23"/>
        <end position="262"/>
    </location>
</feature>
<dbReference type="Proteomes" id="UP000005561">
    <property type="component" value="Unassembled WGS sequence"/>
</dbReference>
<dbReference type="Pfam" id="PF01636">
    <property type="entry name" value="APH"/>
    <property type="match status" value="1"/>
</dbReference>
<dbReference type="PANTHER" id="PTHR21064:SF5">
    <property type="entry name" value="SLR1880 PROTEIN"/>
    <property type="match status" value="1"/>
</dbReference>
<reference evidence="2" key="1">
    <citation type="submission" date="2009-07" db="EMBL/GenBank/DDBJ databases">
        <authorList>
            <person name="Weinstock G."/>
            <person name="Sodergren E."/>
            <person name="Clifton S."/>
            <person name="Fulton L."/>
            <person name="Fulton B."/>
            <person name="Courtney L."/>
            <person name="Fronick C."/>
            <person name="Harrison M."/>
            <person name="Strong C."/>
            <person name="Farmer C."/>
            <person name="Delahaunty K."/>
            <person name="Markovic C."/>
            <person name="Hall O."/>
            <person name="Minx P."/>
            <person name="Tomlinson C."/>
            <person name="Mitreva M."/>
            <person name="Nelson J."/>
            <person name="Hou S."/>
            <person name="Wollam A."/>
            <person name="Pepin K.H."/>
            <person name="Johnson M."/>
            <person name="Bhonagiri V."/>
            <person name="Nash W.E."/>
            <person name="Warren W."/>
            <person name="Chinwalla A."/>
            <person name="Mardis E.R."/>
            <person name="Wilson R.K."/>
        </authorList>
    </citation>
    <scope>NUCLEOTIDE SEQUENCE [LARGE SCALE GENOMIC DNA]</scope>
    <source>
        <strain evidence="2">DSM 14469</strain>
    </source>
</reference>
<dbReference type="eggNOG" id="COG2334">
    <property type="taxonomic scope" value="Bacteria"/>
</dbReference>
<dbReference type="InterPro" id="IPR002575">
    <property type="entry name" value="Aminoglycoside_PTrfase"/>
</dbReference>
<name>C6L997_9FIRM</name>
<protein>
    <submittedName>
        <fullName evidence="2">Phosphotransferase enzyme family</fullName>
    </submittedName>
</protein>
<keyword evidence="3" id="KW-1185">Reference proteome</keyword>
<comment type="caution">
    <text evidence="2">The sequence shown here is derived from an EMBL/GenBank/DDBJ whole genome shotgun (WGS) entry which is preliminary data.</text>
</comment>
<dbReference type="InterPro" id="IPR011009">
    <property type="entry name" value="Kinase-like_dom_sf"/>
</dbReference>
<proteinExistence type="predicted"/>
<dbReference type="GO" id="GO:0016740">
    <property type="term" value="F:transferase activity"/>
    <property type="evidence" value="ECO:0007669"/>
    <property type="project" value="UniProtKB-KW"/>
</dbReference>
<evidence type="ECO:0000313" key="3">
    <source>
        <dbReference type="Proteomes" id="UP000005561"/>
    </source>
</evidence>
<evidence type="ECO:0000313" key="2">
    <source>
        <dbReference type="EMBL" id="EET62836.1"/>
    </source>
</evidence>
<sequence>MNQKTVPQEVLNTFFPGTSLADVRSYGDGHINDTFLVEASGSSGSGKFILQRINSEIFQHPEELMENIQGVTGWLRKKITEEGGDPARETLNLRLTADGKPIFKDASGGYWRVYDFIENTSCFSQSESAEDFYQSALSFGHFQRLLADYPAHTLHETIPHFHDTPVRFATFEKAVAADSAGRADSVREEIAFVTARREYVHTLVDKQASGILPLRVTHNDTKLNNILIDNETGKGICVIDLDTVMPGLSVNDFGDSIRFGASTGAEDEPDLTKVSCSLELFEAYTKGFLEGCGGALTPAELDSLIDGAIMMTLECGIRFLTDHLEGDHYFKIHRENHNLDRARTQFKLVSDMEAKRSDMEAIVKKLAAELC</sequence>
<dbReference type="AlphaFoldDB" id="C6L997"/>
<dbReference type="InterPro" id="IPR050249">
    <property type="entry name" value="Pseudomonas-type_ThrB"/>
</dbReference>
<accession>C6L997</accession>
<dbReference type="EMBL" id="ACCL02000001">
    <property type="protein sequence ID" value="EET62836.1"/>
    <property type="molecule type" value="Genomic_DNA"/>
</dbReference>
<evidence type="ECO:0000259" key="1">
    <source>
        <dbReference type="Pfam" id="PF01636"/>
    </source>
</evidence>
<dbReference type="STRING" id="168384.SAMN05660368_01798"/>
<organism evidence="2 3">
    <name type="scientific">Marvinbryantia formatexigens DSM 14469</name>
    <dbReference type="NCBI Taxonomy" id="478749"/>
    <lineage>
        <taxon>Bacteria</taxon>
        <taxon>Bacillati</taxon>
        <taxon>Bacillota</taxon>
        <taxon>Clostridia</taxon>
        <taxon>Lachnospirales</taxon>
        <taxon>Lachnospiraceae</taxon>
        <taxon>Marvinbryantia</taxon>
    </lineage>
</organism>
<gene>
    <name evidence="2" type="ORF">BRYFOR_05187</name>
</gene>
<dbReference type="SUPFAM" id="SSF56112">
    <property type="entry name" value="Protein kinase-like (PK-like)"/>
    <property type="match status" value="1"/>
</dbReference>